<dbReference type="InterPro" id="IPR036291">
    <property type="entry name" value="NAD(P)-bd_dom_sf"/>
</dbReference>
<dbReference type="GO" id="GO:0033499">
    <property type="term" value="P:galactose catabolic process via UDP-galactose, Leloir pathway"/>
    <property type="evidence" value="ECO:0007669"/>
    <property type="project" value="TreeGrafter"/>
</dbReference>
<gene>
    <name evidence="12" type="ORF">SPAR_09408</name>
</gene>
<evidence type="ECO:0000256" key="2">
    <source>
        <dbReference type="ARBA" id="ARBA00001911"/>
    </source>
</evidence>
<dbReference type="InterPro" id="IPR005886">
    <property type="entry name" value="UDP_G4E"/>
</dbReference>
<dbReference type="GO" id="GO:0003978">
    <property type="term" value="F:UDP-glucose 4-epimerase activity"/>
    <property type="evidence" value="ECO:0007669"/>
    <property type="project" value="UniProtKB-UniRule"/>
</dbReference>
<keyword evidence="13" id="KW-1185">Reference proteome</keyword>
<evidence type="ECO:0000259" key="11">
    <source>
        <dbReference type="Pfam" id="PF01370"/>
    </source>
</evidence>
<evidence type="ECO:0000313" key="13">
    <source>
        <dbReference type="Proteomes" id="UP000186168"/>
    </source>
</evidence>
<feature type="domain" description="NAD-dependent epimerase/dehydratase" evidence="11">
    <location>
        <begin position="10"/>
        <end position="248"/>
    </location>
</feature>
<evidence type="ECO:0000256" key="5">
    <source>
        <dbReference type="ARBA" id="ARBA00013189"/>
    </source>
</evidence>
<dbReference type="Gene3D" id="3.90.25.10">
    <property type="entry name" value="UDP-galactose 4-epimerase, domain 1"/>
    <property type="match status" value="1"/>
</dbReference>
<organism evidence="12 13">
    <name type="scientific">Streptomyces sparsogenes DSM 40356</name>
    <dbReference type="NCBI Taxonomy" id="1331668"/>
    <lineage>
        <taxon>Bacteria</taxon>
        <taxon>Bacillati</taxon>
        <taxon>Actinomycetota</taxon>
        <taxon>Actinomycetes</taxon>
        <taxon>Kitasatosporales</taxon>
        <taxon>Streptomycetaceae</taxon>
        <taxon>Streptomyces</taxon>
    </lineage>
</organism>
<dbReference type="PANTHER" id="PTHR43725">
    <property type="entry name" value="UDP-GLUCOSE 4-EPIMERASE"/>
    <property type="match status" value="1"/>
</dbReference>
<keyword evidence="7 10" id="KW-0520">NAD</keyword>
<evidence type="ECO:0000256" key="3">
    <source>
        <dbReference type="ARBA" id="ARBA00004947"/>
    </source>
</evidence>
<dbReference type="Gene3D" id="3.40.50.720">
    <property type="entry name" value="NAD(P)-binding Rossmann-like Domain"/>
    <property type="match status" value="1"/>
</dbReference>
<evidence type="ECO:0000256" key="4">
    <source>
        <dbReference type="ARBA" id="ARBA00007637"/>
    </source>
</evidence>
<evidence type="ECO:0000256" key="10">
    <source>
        <dbReference type="RuleBase" id="RU366046"/>
    </source>
</evidence>
<dbReference type="RefSeq" id="WP_065963645.1">
    <property type="nucleotide sequence ID" value="NZ_ASQP01000138.1"/>
</dbReference>
<comment type="cofactor">
    <cofactor evidence="2 10">
        <name>NAD(+)</name>
        <dbReference type="ChEBI" id="CHEBI:57540"/>
    </cofactor>
</comment>
<evidence type="ECO:0000256" key="6">
    <source>
        <dbReference type="ARBA" id="ARBA00018569"/>
    </source>
</evidence>
<reference evidence="12 13" key="1">
    <citation type="submission" date="2013-05" db="EMBL/GenBank/DDBJ databases">
        <title>Genome sequence of Streptomyces sparsogenes DSM 40356.</title>
        <authorList>
            <person name="Coyne S."/>
            <person name="Seebeck F.P."/>
        </authorList>
    </citation>
    <scope>NUCLEOTIDE SEQUENCE [LARGE SCALE GENOMIC DNA]</scope>
    <source>
        <strain evidence="12 13">DSM 40356</strain>
    </source>
</reference>
<comment type="caution">
    <text evidence="12">The sequence shown here is derived from an EMBL/GenBank/DDBJ whole genome shotgun (WGS) entry which is preliminary data.</text>
</comment>
<dbReference type="AlphaFoldDB" id="A0A1R1SNA1"/>
<dbReference type="STRING" id="67365.GCA_001704635_07194"/>
<name>A0A1R1SNA1_9ACTN</name>
<comment type="catalytic activity">
    <reaction evidence="1 10">
        <text>UDP-alpha-D-glucose = UDP-alpha-D-galactose</text>
        <dbReference type="Rhea" id="RHEA:22168"/>
        <dbReference type="ChEBI" id="CHEBI:58885"/>
        <dbReference type="ChEBI" id="CHEBI:66914"/>
        <dbReference type="EC" id="5.1.3.2"/>
    </reaction>
</comment>
<dbReference type="CDD" id="cd05247">
    <property type="entry name" value="UDP_G4E_1_SDR_e"/>
    <property type="match status" value="1"/>
</dbReference>
<dbReference type="SUPFAM" id="SSF51735">
    <property type="entry name" value="NAD(P)-binding Rossmann-fold domains"/>
    <property type="match status" value="1"/>
</dbReference>
<keyword evidence="9 10" id="KW-0119">Carbohydrate metabolism</keyword>
<comment type="subunit">
    <text evidence="10">Homodimer.</text>
</comment>
<evidence type="ECO:0000256" key="1">
    <source>
        <dbReference type="ARBA" id="ARBA00000083"/>
    </source>
</evidence>
<evidence type="ECO:0000313" key="12">
    <source>
        <dbReference type="EMBL" id="OMI39733.1"/>
    </source>
</evidence>
<evidence type="ECO:0000256" key="9">
    <source>
        <dbReference type="ARBA" id="ARBA00023277"/>
    </source>
</evidence>
<evidence type="ECO:0000256" key="8">
    <source>
        <dbReference type="ARBA" id="ARBA00023235"/>
    </source>
</evidence>
<dbReference type="Pfam" id="PF01370">
    <property type="entry name" value="Epimerase"/>
    <property type="match status" value="1"/>
</dbReference>
<keyword evidence="8 10" id="KW-0413">Isomerase</keyword>
<dbReference type="PANTHER" id="PTHR43725:SF53">
    <property type="entry name" value="UDP-ARABINOSE 4-EPIMERASE 1"/>
    <property type="match status" value="1"/>
</dbReference>
<proteinExistence type="inferred from homology"/>
<protein>
    <recommendedName>
        <fullName evidence="6 10">UDP-glucose 4-epimerase</fullName>
        <ecNumber evidence="5 10">5.1.3.2</ecNumber>
    </recommendedName>
</protein>
<comment type="pathway">
    <text evidence="3 10">Carbohydrate metabolism; galactose metabolism.</text>
</comment>
<comment type="similarity">
    <text evidence="4 10">Belongs to the NAD(P)-dependent epimerase/dehydratase family.</text>
</comment>
<accession>A0A1R1SNA1</accession>
<sequence length="328" mass="35010">MSKAQQKKYLVTGGAGYVGSVVAAHLLQAGHRVTVLDDLSTGHREGVPEGAEFIEGRIQDAAKWLDPSYDGVLHFAAFSQVGESVVNPEKYWVNNVGGTTELLAAMREAGVRTLVFSSTAATYGEPERVPITEDAPTAPTNPYGASKLAVDHMISGECAAHGLAAVSLRYFNVAGAYGAYGERHDPESHLIPLVLQVAQGRREAISVYGDDYPTPDGTCVRDYIHVADLAEAHLLALGAAAEGEHLICNLGNGNGFSVREVIETVRQVTGHPIPEVIADRRGGDPAVLVASAERARERLGWRPSRADLAGIVADAWRFAQHVAQQKES</sequence>
<dbReference type="NCBIfam" id="TIGR01179">
    <property type="entry name" value="galE"/>
    <property type="match status" value="1"/>
</dbReference>
<dbReference type="InterPro" id="IPR001509">
    <property type="entry name" value="Epimerase_deHydtase"/>
</dbReference>
<evidence type="ECO:0000256" key="7">
    <source>
        <dbReference type="ARBA" id="ARBA00023027"/>
    </source>
</evidence>
<dbReference type="Proteomes" id="UP000186168">
    <property type="component" value="Unassembled WGS sequence"/>
</dbReference>
<dbReference type="EMBL" id="ASQP01000138">
    <property type="protein sequence ID" value="OMI39733.1"/>
    <property type="molecule type" value="Genomic_DNA"/>
</dbReference>
<dbReference type="EC" id="5.1.3.2" evidence="5 10"/>
<dbReference type="GeneID" id="96744643"/>
<dbReference type="UniPathway" id="UPA00214"/>